<gene>
    <name evidence="15" type="ORF">Ocin01_19084</name>
</gene>
<feature type="compositionally biased region" description="Polar residues" evidence="12">
    <location>
        <begin position="35"/>
        <end position="51"/>
    </location>
</feature>
<evidence type="ECO:0000256" key="9">
    <source>
        <dbReference type="ARBA" id="ARBA00023136"/>
    </source>
</evidence>
<dbReference type="EMBL" id="LJIJ01004996">
    <property type="protein sequence ID" value="ODM87597.1"/>
    <property type="molecule type" value="Genomic_DNA"/>
</dbReference>
<comment type="function">
    <text evidence="10">Vesicle trafficking protein that functions in the early secretory pathway, possibly by mediating retrograde transport from cis-Golgi membranes to the ER.</text>
</comment>
<evidence type="ECO:0000313" key="15">
    <source>
        <dbReference type="EMBL" id="ODM87597.1"/>
    </source>
</evidence>
<dbReference type="CDD" id="cd15852">
    <property type="entry name" value="SNARE_Syntaxin8"/>
    <property type="match status" value="1"/>
</dbReference>
<protein>
    <recommendedName>
        <fullName evidence="11">Syntaxin-8</fullName>
    </recommendedName>
</protein>
<evidence type="ECO:0000256" key="11">
    <source>
        <dbReference type="ARBA" id="ARBA00072662"/>
    </source>
</evidence>
<dbReference type="OrthoDB" id="428895at2759"/>
<evidence type="ECO:0000313" key="16">
    <source>
        <dbReference type="Proteomes" id="UP000094527"/>
    </source>
</evidence>
<dbReference type="SUPFAM" id="SSF58038">
    <property type="entry name" value="SNARE fusion complex"/>
    <property type="match status" value="1"/>
</dbReference>
<sequence>MRSLTSGGYAPLGNQPKVVSWDDDDDEDEEVQFSGRGSSDQHASVQQIRQQQAEMLQEQDRGLEALSEVISRQKNLAQVIGNEVEYQNELIDDITDHVDRTNDRLIAQTSRVRTIDRKDATGRYWAVIILLLVVIIIIVVV</sequence>
<evidence type="ECO:0000256" key="2">
    <source>
        <dbReference type="ARBA" id="ARBA00009063"/>
    </source>
</evidence>
<evidence type="ECO:0000256" key="10">
    <source>
        <dbReference type="ARBA" id="ARBA00055629"/>
    </source>
</evidence>
<proteinExistence type="inferred from homology"/>
<keyword evidence="8" id="KW-0175">Coiled coil</keyword>
<accession>A0A1D2M3P2</accession>
<dbReference type="FunFam" id="1.20.5.110:FF:000036">
    <property type="entry name" value="Putative Syntaxin-8"/>
    <property type="match status" value="1"/>
</dbReference>
<dbReference type="Gene3D" id="1.20.5.110">
    <property type="match status" value="1"/>
</dbReference>
<dbReference type="Proteomes" id="UP000094527">
    <property type="component" value="Unassembled WGS sequence"/>
</dbReference>
<name>A0A1D2M3P2_ORCCI</name>
<evidence type="ECO:0000256" key="12">
    <source>
        <dbReference type="SAM" id="MobiDB-lite"/>
    </source>
</evidence>
<evidence type="ECO:0000256" key="7">
    <source>
        <dbReference type="ARBA" id="ARBA00022989"/>
    </source>
</evidence>
<evidence type="ECO:0000256" key="4">
    <source>
        <dbReference type="ARBA" id="ARBA00022553"/>
    </source>
</evidence>
<keyword evidence="9 13" id="KW-0472">Membrane</keyword>
<dbReference type="Pfam" id="PF05739">
    <property type="entry name" value="SNARE"/>
    <property type="match status" value="1"/>
</dbReference>
<evidence type="ECO:0000256" key="8">
    <source>
        <dbReference type="ARBA" id="ARBA00023054"/>
    </source>
</evidence>
<keyword evidence="16" id="KW-1185">Reference proteome</keyword>
<dbReference type="STRING" id="48709.A0A1D2M3P2"/>
<keyword evidence="7 13" id="KW-1133">Transmembrane helix</keyword>
<evidence type="ECO:0000256" key="13">
    <source>
        <dbReference type="SAM" id="Phobius"/>
    </source>
</evidence>
<keyword evidence="6" id="KW-0832">Ubl conjugation</keyword>
<evidence type="ECO:0000256" key="1">
    <source>
        <dbReference type="ARBA" id="ARBA00004211"/>
    </source>
</evidence>
<comment type="subcellular location">
    <subcellularLocation>
        <location evidence="1">Membrane</location>
        <topology evidence="1">Single-pass type IV membrane protein</topology>
    </subcellularLocation>
</comment>
<dbReference type="InterPro" id="IPR041875">
    <property type="entry name" value="Syntaxin-8_SNARE"/>
</dbReference>
<dbReference type="GO" id="GO:0005794">
    <property type="term" value="C:Golgi apparatus"/>
    <property type="evidence" value="ECO:0007669"/>
    <property type="project" value="UniProtKB-ARBA"/>
</dbReference>
<feature type="domain" description="T-SNARE coiled-coil homology" evidence="14">
    <location>
        <begin position="53"/>
        <end position="115"/>
    </location>
</feature>
<dbReference type="PROSITE" id="PS50192">
    <property type="entry name" value="T_SNARE"/>
    <property type="match status" value="1"/>
</dbReference>
<dbReference type="SMART" id="SM00397">
    <property type="entry name" value="t_SNARE"/>
    <property type="match status" value="1"/>
</dbReference>
<feature type="compositionally biased region" description="Acidic residues" evidence="12">
    <location>
        <begin position="21"/>
        <end position="31"/>
    </location>
</feature>
<evidence type="ECO:0000259" key="14">
    <source>
        <dbReference type="PROSITE" id="PS50192"/>
    </source>
</evidence>
<keyword evidence="4" id="KW-0597">Phosphoprotein</keyword>
<comment type="caution">
    <text evidence="15">The sequence shown here is derived from an EMBL/GenBank/DDBJ whole genome shotgun (WGS) entry which is preliminary data.</text>
</comment>
<keyword evidence="3" id="KW-0813">Transport</keyword>
<dbReference type="InterPro" id="IPR000727">
    <property type="entry name" value="T_SNARE_dom"/>
</dbReference>
<comment type="similarity">
    <text evidence="2">Belongs to the syntaxin family.</text>
</comment>
<evidence type="ECO:0000256" key="3">
    <source>
        <dbReference type="ARBA" id="ARBA00022448"/>
    </source>
</evidence>
<feature type="region of interest" description="Disordered" evidence="12">
    <location>
        <begin position="1"/>
        <end position="51"/>
    </location>
</feature>
<feature type="transmembrane region" description="Helical" evidence="13">
    <location>
        <begin position="122"/>
        <end position="140"/>
    </location>
</feature>
<dbReference type="GO" id="GO:0016020">
    <property type="term" value="C:membrane"/>
    <property type="evidence" value="ECO:0007669"/>
    <property type="project" value="UniProtKB-SubCell"/>
</dbReference>
<evidence type="ECO:0000256" key="5">
    <source>
        <dbReference type="ARBA" id="ARBA00022692"/>
    </source>
</evidence>
<reference evidence="15 16" key="1">
    <citation type="journal article" date="2016" name="Genome Biol. Evol.">
        <title>Gene Family Evolution Reflects Adaptation to Soil Environmental Stressors in the Genome of the Collembolan Orchesella cincta.</title>
        <authorList>
            <person name="Faddeeva-Vakhrusheva A."/>
            <person name="Derks M.F."/>
            <person name="Anvar S.Y."/>
            <person name="Agamennone V."/>
            <person name="Suring W."/>
            <person name="Smit S."/>
            <person name="van Straalen N.M."/>
            <person name="Roelofs D."/>
        </authorList>
    </citation>
    <scope>NUCLEOTIDE SEQUENCE [LARGE SCALE GENOMIC DNA]</scope>
    <source>
        <tissue evidence="15">Mixed pool</tissue>
    </source>
</reference>
<dbReference type="AlphaFoldDB" id="A0A1D2M3P2"/>
<evidence type="ECO:0000256" key="6">
    <source>
        <dbReference type="ARBA" id="ARBA00022843"/>
    </source>
</evidence>
<dbReference type="PANTHER" id="PTHR12791">
    <property type="entry name" value="GOLGI SNARE BET1-RELATED"/>
    <property type="match status" value="1"/>
</dbReference>
<organism evidence="15 16">
    <name type="scientific">Orchesella cincta</name>
    <name type="common">Springtail</name>
    <name type="synonym">Podura cincta</name>
    <dbReference type="NCBI Taxonomy" id="48709"/>
    <lineage>
        <taxon>Eukaryota</taxon>
        <taxon>Metazoa</taxon>
        <taxon>Ecdysozoa</taxon>
        <taxon>Arthropoda</taxon>
        <taxon>Hexapoda</taxon>
        <taxon>Collembola</taxon>
        <taxon>Entomobryomorpha</taxon>
        <taxon>Entomobryoidea</taxon>
        <taxon>Orchesellidae</taxon>
        <taxon>Orchesellinae</taxon>
        <taxon>Orchesella</taxon>
    </lineage>
</organism>
<dbReference type="GO" id="GO:0005770">
    <property type="term" value="C:late endosome"/>
    <property type="evidence" value="ECO:0007669"/>
    <property type="project" value="UniProtKB-ARBA"/>
</dbReference>
<keyword evidence="5 13" id="KW-0812">Transmembrane</keyword>